<evidence type="ECO:0000313" key="1">
    <source>
        <dbReference type="EMBL" id="TNU94054.1"/>
    </source>
</evidence>
<accession>A0A5C5C6L3</accession>
<dbReference type="RefSeq" id="WP_139912176.1">
    <property type="nucleotide sequence ID" value="NZ_VEVP01000005.1"/>
</dbReference>
<dbReference type="AlphaFoldDB" id="A0A5C5C6L3"/>
<reference evidence="1 2" key="1">
    <citation type="journal article" date="2005" name="Appl. Environ. Microbiol.">
        <title>Intestinal bacterial communities that produce active estrogen-like compounds enterodiol and enterolactone in humans.</title>
        <authorList>
            <person name="Clavel T."/>
            <person name="Henderson G."/>
            <person name="Alpert C.A."/>
            <person name="Philippe C."/>
            <person name="Rigottier-Gois L."/>
            <person name="Dore J."/>
            <person name="Blaut M."/>
        </authorList>
    </citation>
    <scope>NUCLEOTIDE SEQUENCE [LARGE SCALE GENOMIC DNA]</scope>
    <source>
        <strain evidence="1 2">SECO-MT75m2</strain>
    </source>
</reference>
<organism evidence="1 2">
    <name type="scientific">Eggerthella lenta</name>
    <name type="common">Eubacterium lentum</name>
    <dbReference type="NCBI Taxonomy" id="84112"/>
    <lineage>
        <taxon>Bacteria</taxon>
        <taxon>Bacillati</taxon>
        <taxon>Actinomycetota</taxon>
        <taxon>Coriobacteriia</taxon>
        <taxon>Eggerthellales</taxon>
        <taxon>Eggerthellaceae</taxon>
        <taxon>Eggerthella</taxon>
    </lineage>
</organism>
<name>A0A5C5C6L3_EGGLN</name>
<proteinExistence type="predicted"/>
<protein>
    <submittedName>
        <fullName evidence="1">Uncharacterized protein</fullName>
    </submittedName>
</protein>
<evidence type="ECO:0000313" key="2">
    <source>
        <dbReference type="Proteomes" id="UP000312594"/>
    </source>
</evidence>
<dbReference type="EMBL" id="VEVP01000005">
    <property type="protein sequence ID" value="TNU94054.1"/>
    <property type="molecule type" value="Genomic_DNA"/>
</dbReference>
<sequence length="382" mass="44586">MAEEEKPSEKKEELAWDYDCKEKCFEKFEGFKNFKDRTSDKDEIRNFFVYKLMKGYGLQEPERHPSSTKILLSGPEKEGWHEIPLQSNNCGLEKGEGDEAEALVFGYDAMNSFATTFGFSLHYLYPGVFKGGSCQEDQKGKVRANWRSGLAFFVEHSMIWPDPEPGTEGLWDLLVEFARLAHTIGNFTYIPHMTFGKEGRTFNTERGSGKLPCKLPSGEKGEDYQLYDYWDLSLEWLKKKGFPESGYWPKWIREQAPKSWSSIGSSKKYSFDFNKYVELARLELYCVDDRTVFGFLREIKKGKDVIDAYEAVRKKARERYEKERERYYLVEPLWSGHELDVGDRSSYTPQDFVQLIRFLKAVNIRIEARGRLLIALHTLHEN</sequence>
<gene>
    <name evidence="1" type="ORF">FIC87_03310</name>
</gene>
<comment type="caution">
    <text evidence="1">The sequence shown here is derived from an EMBL/GenBank/DDBJ whole genome shotgun (WGS) entry which is preliminary data.</text>
</comment>
<dbReference type="Proteomes" id="UP000312594">
    <property type="component" value="Unassembled WGS sequence"/>
</dbReference>